<reference evidence="3" key="1">
    <citation type="journal article" date="2019" name="Int. J. Syst. Evol. Microbiol.">
        <title>The Global Catalogue of Microorganisms (GCM) 10K type strain sequencing project: providing services to taxonomists for standard genome sequencing and annotation.</title>
        <authorList>
            <consortium name="The Broad Institute Genomics Platform"/>
            <consortium name="The Broad Institute Genome Sequencing Center for Infectious Disease"/>
            <person name="Wu L."/>
            <person name="Ma J."/>
        </authorList>
    </citation>
    <scope>NUCLEOTIDE SEQUENCE [LARGE SCALE GENOMIC DNA]</scope>
    <source>
        <strain evidence="3">CGMCC 4.7680</strain>
    </source>
</reference>
<keyword evidence="1" id="KW-0812">Transmembrane</keyword>
<name>A0ABQ3KPN5_9PSEU</name>
<keyword evidence="1" id="KW-0472">Membrane</keyword>
<keyword evidence="1" id="KW-1133">Transmembrane helix</keyword>
<gene>
    <name evidence="2" type="ORF">GCM10017567_66050</name>
</gene>
<protein>
    <submittedName>
        <fullName evidence="2">Uncharacterized protein</fullName>
    </submittedName>
</protein>
<proteinExistence type="predicted"/>
<feature type="transmembrane region" description="Helical" evidence="1">
    <location>
        <begin position="21"/>
        <end position="45"/>
    </location>
</feature>
<organism evidence="2 3">
    <name type="scientific">Amycolatopsis bullii</name>
    <dbReference type="NCBI Taxonomy" id="941987"/>
    <lineage>
        <taxon>Bacteria</taxon>
        <taxon>Bacillati</taxon>
        <taxon>Actinomycetota</taxon>
        <taxon>Actinomycetes</taxon>
        <taxon>Pseudonocardiales</taxon>
        <taxon>Pseudonocardiaceae</taxon>
        <taxon>Amycolatopsis</taxon>
    </lineage>
</organism>
<dbReference type="EMBL" id="BNAW01000041">
    <property type="protein sequence ID" value="GHG36248.1"/>
    <property type="molecule type" value="Genomic_DNA"/>
</dbReference>
<accession>A0ABQ3KPN5</accession>
<dbReference type="Proteomes" id="UP000649955">
    <property type="component" value="Unassembled WGS sequence"/>
</dbReference>
<sequence>MLTAATLRRAVRSRADYSARVEAFFTTLLVLAGIAITWFAVYVVYRLYADQR</sequence>
<keyword evidence="3" id="KW-1185">Reference proteome</keyword>
<evidence type="ECO:0000313" key="3">
    <source>
        <dbReference type="Proteomes" id="UP000649955"/>
    </source>
</evidence>
<evidence type="ECO:0000256" key="1">
    <source>
        <dbReference type="SAM" id="Phobius"/>
    </source>
</evidence>
<evidence type="ECO:0000313" key="2">
    <source>
        <dbReference type="EMBL" id="GHG36248.1"/>
    </source>
</evidence>
<comment type="caution">
    <text evidence="2">The sequence shown here is derived from an EMBL/GenBank/DDBJ whole genome shotgun (WGS) entry which is preliminary data.</text>
</comment>